<dbReference type="InterPro" id="IPR000847">
    <property type="entry name" value="LysR_HTH_N"/>
</dbReference>
<proteinExistence type="inferred from homology"/>
<dbReference type="SUPFAM" id="SSF46785">
    <property type="entry name" value="Winged helix' DNA-binding domain"/>
    <property type="match status" value="1"/>
</dbReference>
<evidence type="ECO:0000256" key="4">
    <source>
        <dbReference type="ARBA" id="ARBA00023163"/>
    </source>
</evidence>
<dbReference type="Proteomes" id="UP001595712">
    <property type="component" value="Unassembled WGS sequence"/>
</dbReference>
<comment type="similarity">
    <text evidence="1">Belongs to the LysR transcriptional regulatory family.</text>
</comment>
<dbReference type="PANTHER" id="PTHR30346:SF0">
    <property type="entry name" value="HCA OPERON TRANSCRIPTIONAL ACTIVATOR HCAR"/>
    <property type="match status" value="1"/>
</dbReference>
<dbReference type="RefSeq" id="WP_387977152.1">
    <property type="nucleotide sequence ID" value="NZ_JBHRWO010000012.1"/>
</dbReference>
<evidence type="ECO:0000313" key="6">
    <source>
        <dbReference type="EMBL" id="MFC3493894.1"/>
    </source>
</evidence>
<dbReference type="Pfam" id="PF03466">
    <property type="entry name" value="LysR_substrate"/>
    <property type="match status" value="1"/>
</dbReference>
<evidence type="ECO:0000313" key="7">
    <source>
        <dbReference type="Proteomes" id="UP001595712"/>
    </source>
</evidence>
<dbReference type="Gene3D" id="1.10.10.10">
    <property type="entry name" value="Winged helix-like DNA-binding domain superfamily/Winged helix DNA-binding domain"/>
    <property type="match status" value="1"/>
</dbReference>
<keyword evidence="2" id="KW-0805">Transcription regulation</keyword>
<comment type="caution">
    <text evidence="6">The sequence shown here is derived from an EMBL/GenBank/DDBJ whole genome shotgun (WGS) entry which is preliminary data.</text>
</comment>
<evidence type="ECO:0000259" key="5">
    <source>
        <dbReference type="PROSITE" id="PS50931"/>
    </source>
</evidence>
<keyword evidence="4" id="KW-0804">Transcription</keyword>
<dbReference type="InterPro" id="IPR036390">
    <property type="entry name" value="WH_DNA-bd_sf"/>
</dbReference>
<dbReference type="InterPro" id="IPR036388">
    <property type="entry name" value="WH-like_DNA-bd_sf"/>
</dbReference>
<name>A0ABV7Q2S4_9ACTN</name>
<reference evidence="7" key="1">
    <citation type="journal article" date="2019" name="Int. J. Syst. Evol. Microbiol.">
        <title>The Global Catalogue of Microorganisms (GCM) 10K type strain sequencing project: providing services to taxonomists for standard genome sequencing and annotation.</title>
        <authorList>
            <consortium name="The Broad Institute Genomics Platform"/>
            <consortium name="The Broad Institute Genome Sequencing Center for Infectious Disease"/>
            <person name="Wu L."/>
            <person name="Ma J."/>
        </authorList>
    </citation>
    <scope>NUCLEOTIDE SEQUENCE [LARGE SCALE GENOMIC DNA]</scope>
    <source>
        <strain evidence="7">CGMCC 4.7396</strain>
    </source>
</reference>
<dbReference type="PROSITE" id="PS50931">
    <property type="entry name" value="HTH_LYSR"/>
    <property type="match status" value="1"/>
</dbReference>
<dbReference type="InterPro" id="IPR005119">
    <property type="entry name" value="LysR_subst-bd"/>
</dbReference>
<keyword evidence="3" id="KW-0238">DNA-binding</keyword>
<dbReference type="Pfam" id="PF00126">
    <property type="entry name" value="HTH_1"/>
    <property type="match status" value="1"/>
</dbReference>
<evidence type="ECO:0000256" key="1">
    <source>
        <dbReference type="ARBA" id="ARBA00009437"/>
    </source>
</evidence>
<sequence length="297" mass="32567">MATGDVGYTLDQLRGFVAVAEESHFGRAARRLQMTQPPLSRQIQRLEHGVGFELFLRTQRGAELTPAGRIFLEEARRLLSFADTAPLRARRVAAGTAGTIRIGFTAVSALTVLGRWIAVAAAELPGVDLVLNEMVTHAQLDALLAGEIEVGLVRQVPRSDMLDSRLVARDSLILAAPRGHALTRLDRPPTMEDVAEHDVVTYSPSEAWYFYELVVAAFQHAHLNPRYVQHISQVHTVLSVVNAGLGVALVPSSATALNLSNLVFLDIDDLRRDTVELHSVWRRSHGNPALDTLLRSV</sequence>
<evidence type="ECO:0000256" key="3">
    <source>
        <dbReference type="ARBA" id="ARBA00023125"/>
    </source>
</evidence>
<feature type="domain" description="HTH lysR-type" evidence="5">
    <location>
        <begin position="8"/>
        <end position="65"/>
    </location>
</feature>
<dbReference type="PRINTS" id="PR00039">
    <property type="entry name" value="HTHLYSR"/>
</dbReference>
<dbReference type="Gene3D" id="3.40.190.10">
    <property type="entry name" value="Periplasmic binding protein-like II"/>
    <property type="match status" value="2"/>
</dbReference>
<protein>
    <submittedName>
        <fullName evidence="6">LysR family transcriptional regulator</fullName>
    </submittedName>
</protein>
<organism evidence="6 7">
    <name type="scientific">Glycomyces rhizosphaerae</name>
    <dbReference type="NCBI Taxonomy" id="2054422"/>
    <lineage>
        <taxon>Bacteria</taxon>
        <taxon>Bacillati</taxon>
        <taxon>Actinomycetota</taxon>
        <taxon>Actinomycetes</taxon>
        <taxon>Glycomycetales</taxon>
        <taxon>Glycomycetaceae</taxon>
        <taxon>Glycomyces</taxon>
    </lineage>
</organism>
<keyword evidence="7" id="KW-1185">Reference proteome</keyword>
<dbReference type="SUPFAM" id="SSF53850">
    <property type="entry name" value="Periplasmic binding protein-like II"/>
    <property type="match status" value="1"/>
</dbReference>
<dbReference type="EMBL" id="JBHRWO010000012">
    <property type="protein sequence ID" value="MFC3493894.1"/>
    <property type="molecule type" value="Genomic_DNA"/>
</dbReference>
<accession>A0ABV7Q2S4</accession>
<evidence type="ECO:0000256" key="2">
    <source>
        <dbReference type="ARBA" id="ARBA00023015"/>
    </source>
</evidence>
<gene>
    <name evidence="6" type="ORF">ACFO8M_15550</name>
</gene>
<dbReference type="PANTHER" id="PTHR30346">
    <property type="entry name" value="TRANSCRIPTIONAL DUAL REGULATOR HCAR-RELATED"/>
    <property type="match status" value="1"/>
</dbReference>